<sequence length="257" mass="28352">MAPSDRTEDKPRRRTGNPARIHGTIAHDLGVAIVSGQYQPGETLPNEIDFSERLKVSRSAYREAVRILSAKGLVESRPKTGTRVTQATRWNLLDPDVLAWYFASEPDPKLIDGLFELRMIIEPAAAALAAERREPHHLTVMREALMNMEKHTLTTEAGQIADRAFHDAVLDASCNMPLRSLASTIGAGVRWTTVYKARKDELPRDPMPDHWRVFDAIAAGGPEAARSAMEDLVGAALRDTARALRRSQKRPGGDDSG</sequence>
<dbReference type="InterPro" id="IPR008920">
    <property type="entry name" value="TF_FadR/GntR_C"/>
</dbReference>
<evidence type="ECO:0000256" key="3">
    <source>
        <dbReference type="ARBA" id="ARBA00023163"/>
    </source>
</evidence>
<dbReference type="AlphaFoldDB" id="A0A495D3L4"/>
<dbReference type="Gene3D" id="1.10.10.10">
    <property type="entry name" value="Winged helix-like DNA-binding domain superfamily/Winged helix DNA-binding domain"/>
    <property type="match status" value="1"/>
</dbReference>
<organism evidence="6 7">
    <name type="scientific">Maricaulis maris</name>
    <dbReference type="NCBI Taxonomy" id="74318"/>
    <lineage>
        <taxon>Bacteria</taxon>
        <taxon>Pseudomonadati</taxon>
        <taxon>Pseudomonadota</taxon>
        <taxon>Alphaproteobacteria</taxon>
        <taxon>Maricaulales</taxon>
        <taxon>Maricaulaceae</taxon>
        <taxon>Maricaulis</taxon>
    </lineage>
</organism>
<dbReference type="PANTHER" id="PTHR43537">
    <property type="entry name" value="TRANSCRIPTIONAL REGULATOR, GNTR FAMILY"/>
    <property type="match status" value="1"/>
</dbReference>
<dbReference type="GO" id="GO:0003677">
    <property type="term" value="F:DNA binding"/>
    <property type="evidence" value="ECO:0007669"/>
    <property type="project" value="UniProtKB-KW"/>
</dbReference>
<evidence type="ECO:0000256" key="4">
    <source>
        <dbReference type="SAM" id="MobiDB-lite"/>
    </source>
</evidence>
<evidence type="ECO:0000256" key="1">
    <source>
        <dbReference type="ARBA" id="ARBA00023015"/>
    </source>
</evidence>
<dbReference type="CDD" id="cd07377">
    <property type="entry name" value="WHTH_GntR"/>
    <property type="match status" value="1"/>
</dbReference>
<dbReference type="InterPro" id="IPR000524">
    <property type="entry name" value="Tscrpt_reg_HTH_GntR"/>
</dbReference>
<dbReference type="InterPro" id="IPR036388">
    <property type="entry name" value="WH-like_DNA-bd_sf"/>
</dbReference>
<reference evidence="6 7" key="1">
    <citation type="submission" date="2018-10" db="EMBL/GenBank/DDBJ databases">
        <title>Genomic Encyclopedia of Type Strains, Phase IV (KMG-IV): sequencing the most valuable type-strain genomes for metagenomic binning, comparative biology and taxonomic classification.</title>
        <authorList>
            <person name="Goeker M."/>
        </authorList>
    </citation>
    <scope>NUCLEOTIDE SEQUENCE [LARGE SCALE GENOMIC DNA]</scope>
    <source>
        <strain evidence="6 7">DSM 4734</strain>
    </source>
</reference>
<keyword evidence="3" id="KW-0804">Transcription</keyword>
<dbReference type="PRINTS" id="PR00035">
    <property type="entry name" value="HTHGNTR"/>
</dbReference>
<feature type="compositionally biased region" description="Basic and acidic residues" evidence="4">
    <location>
        <begin position="1"/>
        <end position="11"/>
    </location>
</feature>
<keyword evidence="1" id="KW-0805">Transcription regulation</keyword>
<dbReference type="Proteomes" id="UP000273675">
    <property type="component" value="Unassembled WGS sequence"/>
</dbReference>
<proteinExistence type="predicted"/>
<dbReference type="Pfam" id="PF00392">
    <property type="entry name" value="GntR"/>
    <property type="match status" value="1"/>
</dbReference>
<accession>A0A495D3L4</accession>
<feature type="region of interest" description="Disordered" evidence="4">
    <location>
        <begin position="1"/>
        <end position="20"/>
    </location>
</feature>
<dbReference type="Pfam" id="PF07729">
    <property type="entry name" value="FCD"/>
    <property type="match status" value="1"/>
</dbReference>
<evidence type="ECO:0000256" key="2">
    <source>
        <dbReference type="ARBA" id="ARBA00023125"/>
    </source>
</evidence>
<dbReference type="SUPFAM" id="SSF48008">
    <property type="entry name" value="GntR ligand-binding domain-like"/>
    <property type="match status" value="1"/>
</dbReference>
<dbReference type="PANTHER" id="PTHR43537:SF44">
    <property type="entry name" value="GNTR FAMILY REGULATORY PROTEIN"/>
    <property type="match status" value="1"/>
</dbReference>
<evidence type="ECO:0000313" key="6">
    <source>
        <dbReference type="EMBL" id="RKQ96504.1"/>
    </source>
</evidence>
<feature type="domain" description="HTH gntR-type" evidence="5">
    <location>
        <begin position="19"/>
        <end position="87"/>
    </location>
</feature>
<protein>
    <submittedName>
        <fullName evidence="6">GntR family transcriptional regulator</fullName>
    </submittedName>
</protein>
<dbReference type="PROSITE" id="PS50949">
    <property type="entry name" value="HTH_GNTR"/>
    <property type="match status" value="1"/>
</dbReference>
<dbReference type="InterPro" id="IPR011711">
    <property type="entry name" value="GntR_C"/>
</dbReference>
<dbReference type="GO" id="GO:0003700">
    <property type="term" value="F:DNA-binding transcription factor activity"/>
    <property type="evidence" value="ECO:0007669"/>
    <property type="project" value="InterPro"/>
</dbReference>
<dbReference type="SUPFAM" id="SSF46785">
    <property type="entry name" value="Winged helix' DNA-binding domain"/>
    <property type="match status" value="1"/>
</dbReference>
<evidence type="ECO:0000259" key="5">
    <source>
        <dbReference type="PROSITE" id="PS50949"/>
    </source>
</evidence>
<dbReference type="OrthoDB" id="9028214at2"/>
<keyword evidence="2" id="KW-0238">DNA-binding</keyword>
<comment type="caution">
    <text evidence="6">The sequence shown here is derived from an EMBL/GenBank/DDBJ whole genome shotgun (WGS) entry which is preliminary data.</text>
</comment>
<dbReference type="SMART" id="SM00895">
    <property type="entry name" value="FCD"/>
    <property type="match status" value="1"/>
</dbReference>
<dbReference type="EMBL" id="RBIM01000004">
    <property type="protein sequence ID" value="RKQ96504.1"/>
    <property type="molecule type" value="Genomic_DNA"/>
</dbReference>
<dbReference type="Gene3D" id="1.20.120.530">
    <property type="entry name" value="GntR ligand-binding domain-like"/>
    <property type="match status" value="1"/>
</dbReference>
<dbReference type="InterPro" id="IPR036390">
    <property type="entry name" value="WH_DNA-bd_sf"/>
</dbReference>
<gene>
    <name evidence="6" type="ORF">C7435_1834</name>
</gene>
<evidence type="ECO:0000313" key="7">
    <source>
        <dbReference type="Proteomes" id="UP000273675"/>
    </source>
</evidence>
<name>A0A495D3L4_9PROT</name>
<dbReference type="RefSeq" id="WP_075189977.1">
    <property type="nucleotide sequence ID" value="NZ_RBIM01000004.1"/>
</dbReference>
<dbReference type="SMART" id="SM00345">
    <property type="entry name" value="HTH_GNTR"/>
    <property type="match status" value="1"/>
</dbReference>